<name>A0AAV7ID30_COTGL</name>
<comment type="caution">
    <text evidence="2">The sequence shown here is derived from an EMBL/GenBank/DDBJ whole genome shotgun (WGS) entry which is preliminary data.</text>
</comment>
<sequence length="106" mass="12263">MLKFSTTFSISCIRNDEHDVSIPLMRKCLKKRDCVKEGTARFSLSGSREKTANPKPKRKEEKRSHPEKRESVLSKILKVNKRKKDGCREETGNKKDTSGYTLQLTY</sequence>
<gene>
    <name evidence="2" type="ORF">KQX54_017926</name>
</gene>
<keyword evidence="3" id="KW-1185">Reference proteome</keyword>
<feature type="region of interest" description="Disordered" evidence="1">
    <location>
        <begin position="40"/>
        <end position="106"/>
    </location>
</feature>
<protein>
    <submittedName>
        <fullName evidence="2">Uncharacterized protein</fullName>
    </submittedName>
</protein>
<evidence type="ECO:0000256" key="1">
    <source>
        <dbReference type="SAM" id="MobiDB-lite"/>
    </source>
</evidence>
<dbReference type="EMBL" id="JAHXZJ010001864">
    <property type="protein sequence ID" value="KAH0550185.1"/>
    <property type="molecule type" value="Genomic_DNA"/>
</dbReference>
<dbReference type="AlphaFoldDB" id="A0AAV7ID30"/>
<evidence type="ECO:0000313" key="3">
    <source>
        <dbReference type="Proteomes" id="UP000826195"/>
    </source>
</evidence>
<proteinExistence type="predicted"/>
<accession>A0AAV7ID30</accession>
<dbReference type="Proteomes" id="UP000826195">
    <property type="component" value="Unassembled WGS sequence"/>
</dbReference>
<evidence type="ECO:0000313" key="2">
    <source>
        <dbReference type="EMBL" id="KAH0550185.1"/>
    </source>
</evidence>
<feature type="compositionally biased region" description="Basic and acidic residues" evidence="1">
    <location>
        <begin position="86"/>
        <end position="97"/>
    </location>
</feature>
<feature type="compositionally biased region" description="Basic and acidic residues" evidence="1">
    <location>
        <begin position="47"/>
        <end position="72"/>
    </location>
</feature>
<reference evidence="2 3" key="1">
    <citation type="journal article" date="2021" name="J. Hered.">
        <title>A chromosome-level genome assembly of the parasitoid wasp, Cotesia glomerata (Hymenoptera: Braconidae).</title>
        <authorList>
            <person name="Pinto B.J."/>
            <person name="Weis J.J."/>
            <person name="Gamble T."/>
            <person name="Ode P.J."/>
            <person name="Paul R."/>
            <person name="Zaspel J.M."/>
        </authorList>
    </citation>
    <scope>NUCLEOTIDE SEQUENCE [LARGE SCALE GENOMIC DNA]</scope>
    <source>
        <strain evidence="2">CgM1</strain>
    </source>
</reference>
<organism evidence="2 3">
    <name type="scientific">Cotesia glomerata</name>
    <name type="common">Lepidopteran parasitic wasp</name>
    <name type="synonym">Apanteles glomeratus</name>
    <dbReference type="NCBI Taxonomy" id="32391"/>
    <lineage>
        <taxon>Eukaryota</taxon>
        <taxon>Metazoa</taxon>
        <taxon>Ecdysozoa</taxon>
        <taxon>Arthropoda</taxon>
        <taxon>Hexapoda</taxon>
        <taxon>Insecta</taxon>
        <taxon>Pterygota</taxon>
        <taxon>Neoptera</taxon>
        <taxon>Endopterygota</taxon>
        <taxon>Hymenoptera</taxon>
        <taxon>Apocrita</taxon>
        <taxon>Ichneumonoidea</taxon>
        <taxon>Braconidae</taxon>
        <taxon>Microgastrinae</taxon>
        <taxon>Cotesia</taxon>
    </lineage>
</organism>